<reference evidence="2 3" key="1">
    <citation type="submission" date="2016-10" db="EMBL/GenBank/DDBJ databases">
        <authorList>
            <person name="de Groot N.N."/>
        </authorList>
    </citation>
    <scope>NUCLEOTIDE SEQUENCE [LARGE SCALE GENOMIC DNA]</scope>
    <source>
        <strain evidence="2 3">DSM 12271</strain>
    </source>
</reference>
<name>A0A1I1B2W7_9CLOT</name>
<evidence type="ECO:0000259" key="1">
    <source>
        <dbReference type="PROSITE" id="PS51186"/>
    </source>
</evidence>
<proteinExistence type="predicted"/>
<keyword evidence="2" id="KW-0808">Transferase</keyword>
<dbReference type="PANTHER" id="PTHR43415:SF4">
    <property type="entry name" value="N-ACETYLTRANSFERASE DOMAIN-CONTAINING PROTEIN"/>
    <property type="match status" value="1"/>
</dbReference>
<dbReference type="GO" id="GO:0016747">
    <property type="term" value="F:acyltransferase activity, transferring groups other than amino-acyl groups"/>
    <property type="evidence" value="ECO:0007669"/>
    <property type="project" value="InterPro"/>
</dbReference>
<dbReference type="Pfam" id="PF13302">
    <property type="entry name" value="Acetyltransf_3"/>
    <property type="match status" value="1"/>
</dbReference>
<evidence type="ECO:0000313" key="2">
    <source>
        <dbReference type="EMBL" id="SFB42970.1"/>
    </source>
</evidence>
<organism evidence="2 3">
    <name type="scientific">Clostridium frigidicarnis</name>
    <dbReference type="NCBI Taxonomy" id="84698"/>
    <lineage>
        <taxon>Bacteria</taxon>
        <taxon>Bacillati</taxon>
        <taxon>Bacillota</taxon>
        <taxon>Clostridia</taxon>
        <taxon>Eubacteriales</taxon>
        <taxon>Clostridiaceae</taxon>
        <taxon>Clostridium</taxon>
    </lineage>
</organism>
<dbReference type="PANTHER" id="PTHR43415">
    <property type="entry name" value="SPERMIDINE N(1)-ACETYLTRANSFERASE"/>
    <property type="match status" value="1"/>
</dbReference>
<dbReference type="InterPro" id="IPR000182">
    <property type="entry name" value="GNAT_dom"/>
</dbReference>
<dbReference type="EMBL" id="FOKI01000053">
    <property type="protein sequence ID" value="SFB42970.1"/>
    <property type="molecule type" value="Genomic_DNA"/>
</dbReference>
<keyword evidence="3" id="KW-1185">Reference proteome</keyword>
<dbReference type="Gene3D" id="3.40.630.30">
    <property type="match status" value="1"/>
</dbReference>
<accession>A0A1I1B2W7</accession>
<dbReference type="PROSITE" id="PS51186">
    <property type="entry name" value="GNAT"/>
    <property type="match status" value="1"/>
</dbReference>
<protein>
    <submittedName>
        <fullName evidence="2">Protein N-acetyltransferase, RimJ/RimL family</fullName>
    </submittedName>
</protein>
<gene>
    <name evidence="2" type="ORF">SAMN04488528_10539</name>
</gene>
<dbReference type="AlphaFoldDB" id="A0A1I1B2W7"/>
<dbReference type="RefSeq" id="WP_090043058.1">
    <property type="nucleotide sequence ID" value="NZ_FOKI01000053.1"/>
</dbReference>
<dbReference type="STRING" id="84698.SAMN04488528_10539"/>
<dbReference type="InterPro" id="IPR016181">
    <property type="entry name" value="Acyl_CoA_acyltransferase"/>
</dbReference>
<evidence type="ECO:0000313" key="3">
    <source>
        <dbReference type="Proteomes" id="UP000198619"/>
    </source>
</evidence>
<dbReference type="SUPFAM" id="SSF55729">
    <property type="entry name" value="Acyl-CoA N-acyltransferases (Nat)"/>
    <property type="match status" value="1"/>
</dbReference>
<sequence>MINVFSVYSDKVTLREITPSDIENYVNWYFHDKEWEEWDAPWERLEFKEEEIKIFFFSKMLKERQKEVKNFLQIVTNKGKPIGWVSSYFIKGDKEKLAVGITIPPVEERGKGYGEDAIKAYIKYLSGYYKKIYMETWSGNKPMMNVAKKIGFYEINREENFWENNGFNYDGITYLLDLEVFLNEQKII</sequence>
<dbReference type="Proteomes" id="UP000198619">
    <property type="component" value="Unassembled WGS sequence"/>
</dbReference>
<feature type="domain" description="N-acetyltransferase" evidence="1">
    <location>
        <begin position="12"/>
        <end position="179"/>
    </location>
</feature>
<dbReference type="OrthoDB" id="9795206at2"/>